<feature type="transmembrane region" description="Helical" evidence="1">
    <location>
        <begin position="83"/>
        <end position="112"/>
    </location>
</feature>
<evidence type="ECO:0000313" key="2">
    <source>
        <dbReference type="EMBL" id="KAI1714908.1"/>
    </source>
</evidence>
<dbReference type="PANTHER" id="PTHR34851">
    <property type="entry name" value="PROTEIN CBG05235-RELATED"/>
    <property type="match status" value="1"/>
</dbReference>
<sequence>MSPMTGVSPIYNDPKYRCCCNTHVERGAYIIAFVGATLCLISTGYHIYRTESVFISTSAIQLLLYLSIIYAQKRREPWLYWPYLILTGLGLFLLACYIILAIVCAIILPGFWVDSMRNQQMAMQGVDKNSEKLWRDAQLTVEIAIRVSFAIIAVICTIVFSVSIWFYSVVYRAYKYMKDEQSIRVAPPTLYKV</sequence>
<dbReference type="EMBL" id="JAKKPZ010000012">
    <property type="protein sequence ID" value="KAI1714908.1"/>
    <property type="molecule type" value="Genomic_DNA"/>
</dbReference>
<accession>A0AAD4R480</accession>
<dbReference type="Pfam" id="PF25093">
    <property type="entry name" value="DUF7807"/>
    <property type="match status" value="1"/>
</dbReference>
<feature type="transmembrane region" description="Helical" evidence="1">
    <location>
        <begin position="53"/>
        <end position="71"/>
    </location>
</feature>
<dbReference type="InterPro" id="IPR056709">
    <property type="entry name" value="DUF7807"/>
</dbReference>
<gene>
    <name evidence="2" type="ORF">DdX_08179</name>
</gene>
<evidence type="ECO:0000313" key="3">
    <source>
        <dbReference type="Proteomes" id="UP001201812"/>
    </source>
</evidence>
<keyword evidence="1" id="KW-0812">Transmembrane</keyword>
<keyword evidence="1" id="KW-0472">Membrane</keyword>
<proteinExistence type="predicted"/>
<reference evidence="2" key="1">
    <citation type="submission" date="2022-01" db="EMBL/GenBank/DDBJ databases">
        <title>Genome Sequence Resource for Two Populations of Ditylenchus destructor, the Migratory Endoparasitic Phytonematode.</title>
        <authorList>
            <person name="Zhang H."/>
            <person name="Lin R."/>
            <person name="Xie B."/>
        </authorList>
    </citation>
    <scope>NUCLEOTIDE SEQUENCE</scope>
    <source>
        <strain evidence="2">BazhouSP</strain>
    </source>
</reference>
<keyword evidence="3" id="KW-1185">Reference proteome</keyword>
<evidence type="ECO:0000256" key="1">
    <source>
        <dbReference type="SAM" id="Phobius"/>
    </source>
</evidence>
<dbReference type="PANTHER" id="PTHR34851:SF5">
    <property type="entry name" value="MARVEL DOMAIN-CONTAINING PROTEIN"/>
    <property type="match status" value="1"/>
</dbReference>
<feature type="transmembrane region" description="Helical" evidence="1">
    <location>
        <begin position="143"/>
        <end position="167"/>
    </location>
</feature>
<name>A0AAD4R480_9BILA</name>
<organism evidence="2 3">
    <name type="scientific">Ditylenchus destructor</name>
    <dbReference type="NCBI Taxonomy" id="166010"/>
    <lineage>
        <taxon>Eukaryota</taxon>
        <taxon>Metazoa</taxon>
        <taxon>Ecdysozoa</taxon>
        <taxon>Nematoda</taxon>
        <taxon>Chromadorea</taxon>
        <taxon>Rhabditida</taxon>
        <taxon>Tylenchina</taxon>
        <taxon>Tylenchomorpha</taxon>
        <taxon>Sphaerularioidea</taxon>
        <taxon>Anguinidae</taxon>
        <taxon>Anguininae</taxon>
        <taxon>Ditylenchus</taxon>
    </lineage>
</organism>
<dbReference type="AlphaFoldDB" id="A0AAD4R480"/>
<keyword evidence="1" id="KW-1133">Transmembrane helix</keyword>
<protein>
    <submittedName>
        <fullName evidence="2">Uncharacterized protein</fullName>
    </submittedName>
</protein>
<comment type="caution">
    <text evidence="2">The sequence shown here is derived from an EMBL/GenBank/DDBJ whole genome shotgun (WGS) entry which is preliminary data.</text>
</comment>
<dbReference type="Proteomes" id="UP001201812">
    <property type="component" value="Unassembled WGS sequence"/>
</dbReference>
<feature type="transmembrane region" description="Helical" evidence="1">
    <location>
        <begin position="27"/>
        <end position="47"/>
    </location>
</feature>